<gene>
    <name evidence="2" type="ORF">HO173_003242</name>
</gene>
<dbReference type="Proteomes" id="UP000578531">
    <property type="component" value="Unassembled WGS sequence"/>
</dbReference>
<name>A0A8H6L7U6_9LECA</name>
<proteinExistence type="predicted"/>
<organism evidence="2 3">
    <name type="scientific">Letharia columbiana</name>
    <dbReference type="NCBI Taxonomy" id="112416"/>
    <lineage>
        <taxon>Eukaryota</taxon>
        <taxon>Fungi</taxon>
        <taxon>Dikarya</taxon>
        <taxon>Ascomycota</taxon>
        <taxon>Pezizomycotina</taxon>
        <taxon>Lecanoromycetes</taxon>
        <taxon>OSLEUM clade</taxon>
        <taxon>Lecanoromycetidae</taxon>
        <taxon>Lecanorales</taxon>
        <taxon>Lecanorineae</taxon>
        <taxon>Parmeliaceae</taxon>
        <taxon>Letharia</taxon>
    </lineage>
</organism>
<sequence length="235" mass="27719">MLPVRKRLHQLIAVEVQALVPVISCKKEEWEVEVAQFGEQEAKRHRREEHESRLATQELSTSEIEELELEDQTNDPLLETSACLRMDREMKWPTTLEKSAAFGLQNQNGWCFVDYSGEHYDMDHDQLVWSKAIANGVSNVSVHRPPSSLYKLWTKTGAVIFDPRRSLLKQEREEAKLYHEESKIHREESKDFMQEYATFQKQQLQLQMTDSMSASVQRSTARRERQEQIREERER</sequence>
<protein>
    <submittedName>
        <fullName evidence="2">Uncharacterized protein</fullName>
    </submittedName>
</protein>
<comment type="caution">
    <text evidence="2">The sequence shown here is derived from an EMBL/GenBank/DDBJ whole genome shotgun (WGS) entry which is preliminary data.</text>
</comment>
<evidence type="ECO:0000256" key="1">
    <source>
        <dbReference type="SAM" id="MobiDB-lite"/>
    </source>
</evidence>
<dbReference type="RefSeq" id="XP_037168035.1">
    <property type="nucleotide sequence ID" value="XM_037305170.1"/>
</dbReference>
<dbReference type="EMBL" id="JACCJC010000008">
    <property type="protein sequence ID" value="KAF6238736.1"/>
    <property type="molecule type" value="Genomic_DNA"/>
</dbReference>
<feature type="region of interest" description="Disordered" evidence="1">
    <location>
        <begin position="39"/>
        <end position="58"/>
    </location>
</feature>
<keyword evidence="3" id="KW-1185">Reference proteome</keyword>
<dbReference type="AlphaFoldDB" id="A0A8H6L7U6"/>
<feature type="compositionally biased region" description="Basic and acidic residues" evidence="1">
    <location>
        <begin position="221"/>
        <end position="235"/>
    </location>
</feature>
<feature type="compositionally biased region" description="Polar residues" evidence="1">
    <location>
        <begin position="208"/>
        <end position="219"/>
    </location>
</feature>
<feature type="region of interest" description="Disordered" evidence="1">
    <location>
        <begin position="208"/>
        <end position="235"/>
    </location>
</feature>
<dbReference type="GeneID" id="59284911"/>
<reference evidence="2 3" key="1">
    <citation type="journal article" date="2020" name="Genomics">
        <title>Complete, high-quality genomes from long-read metagenomic sequencing of two wolf lichen thalli reveals enigmatic genome architecture.</title>
        <authorList>
            <person name="McKenzie S.K."/>
            <person name="Walston R.F."/>
            <person name="Allen J.L."/>
        </authorList>
    </citation>
    <scope>NUCLEOTIDE SEQUENCE [LARGE SCALE GENOMIC DNA]</scope>
    <source>
        <strain evidence="2">WasteWater2</strain>
    </source>
</reference>
<evidence type="ECO:0000313" key="2">
    <source>
        <dbReference type="EMBL" id="KAF6238736.1"/>
    </source>
</evidence>
<evidence type="ECO:0000313" key="3">
    <source>
        <dbReference type="Proteomes" id="UP000578531"/>
    </source>
</evidence>
<accession>A0A8H6L7U6</accession>